<organism evidence="2 3">
    <name type="scientific">Lentisphaera araneosa HTCC2155</name>
    <dbReference type="NCBI Taxonomy" id="313628"/>
    <lineage>
        <taxon>Bacteria</taxon>
        <taxon>Pseudomonadati</taxon>
        <taxon>Lentisphaerota</taxon>
        <taxon>Lentisphaeria</taxon>
        <taxon>Lentisphaerales</taxon>
        <taxon>Lentisphaeraceae</taxon>
        <taxon>Lentisphaera</taxon>
    </lineage>
</organism>
<keyword evidence="1" id="KW-0472">Membrane</keyword>
<gene>
    <name evidence="2" type="ORF">LNTAR_24973</name>
</gene>
<evidence type="ECO:0000313" key="3">
    <source>
        <dbReference type="Proteomes" id="UP000004947"/>
    </source>
</evidence>
<keyword evidence="1" id="KW-0812">Transmembrane</keyword>
<dbReference type="RefSeq" id="WP_007280952.1">
    <property type="nucleotide sequence ID" value="NZ_ABCK01000033.1"/>
</dbReference>
<protein>
    <submittedName>
        <fullName evidence="2">Uncharacterized protein</fullName>
    </submittedName>
</protein>
<dbReference type="Proteomes" id="UP000004947">
    <property type="component" value="Unassembled WGS sequence"/>
</dbReference>
<feature type="transmembrane region" description="Helical" evidence="1">
    <location>
        <begin position="7"/>
        <end position="30"/>
    </location>
</feature>
<reference evidence="2 3" key="1">
    <citation type="journal article" date="2010" name="J. Bacteriol.">
        <title>Genome sequence of Lentisphaera araneosa HTCC2155T, the type species of the order Lentisphaerales in the phylum Lentisphaerae.</title>
        <authorList>
            <person name="Thrash J.C."/>
            <person name="Cho J.C."/>
            <person name="Vergin K.L."/>
            <person name="Morris R.M."/>
            <person name="Giovannoni S.J."/>
        </authorList>
    </citation>
    <scope>NUCLEOTIDE SEQUENCE [LARGE SCALE GENOMIC DNA]</scope>
    <source>
        <strain evidence="2 3">HTCC2155</strain>
    </source>
</reference>
<evidence type="ECO:0000313" key="2">
    <source>
        <dbReference type="EMBL" id="EDM25292.1"/>
    </source>
</evidence>
<name>A6DT02_9BACT</name>
<keyword evidence="1" id="KW-1133">Transmembrane helix</keyword>
<evidence type="ECO:0000256" key="1">
    <source>
        <dbReference type="SAM" id="Phobius"/>
    </source>
</evidence>
<dbReference type="EMBL" id="ABCK01000033">
    <property type="protein sequence ID" value="EDM25292.1"/>
    <property type="molecule type" value="Genomic_DNA"/>
</dbReference>
<keyword evidence="3" id="KW-1185">Reference proteome</keyword>
<comment type="caution">
    <text evidence="2">The sequence shown here is derived from an EMBL/GenBank/DDBJ whole genome shotgun (WGS) entry which is preliminary data.</text>
</comment>
<proteinExistence type="predicted"/>
<feature type="transmembrane region" description="Helical" evidence="1">
    <location>
        <begin position="79"/>
        <end position="99"/>
    </location>
</feature>
<accession>A6DT02</accession>
<dbReference type="AlphaFoldDB" id="A6DT02"/>
<sequence>MDIQIKFFTLVAYIDIVPIILLFLISKLLLQKFNNSKINVAKNLLIVSIVTSIIRKTCDFLPVFTDSNEKYTELLMSSIYTTFCFIDLTIYLVAIILLYRGVKSEIKNEKSNKKLE</sequence>